<sequence>MDAFLRRWDRRLDDPHSDKRQLYDQIHASDHSSAVLWRLARVSLLFADAFEKRGQREDCERAVKEAVDFGSRAVQLSPESLDCNKWYCAAVGRFAAFVSVKERIRFGHVFQKHARIALDVDPNDRVMNHLYGRWCYHVSALSFFERRIAAAFIAKPPESSYSQALEALLRANSSHDWIANHLWISKALIADKRPQESAQYVKRGLELKPRTEEDELSRKELLFLREKLAFD</sequence>
<evidence type="ECO:0000256" key="2">
    <source>
        <dbReference type="ARBA" id="ARBA00022490"/>
    </source>
</evidence>
<evidence type="ECO:0000256" key="4">
    <source>
        <dbReference type="ARBA" id="ARBA00022803"/>
    </source>
</evidence>
<keyword evidence="3" id="KW-0677">Repeat</keyword>
<evidence type="ECO:0000256" key="1">
    <source>
        <dbReference type="ARBA" id="ARBA00004245"/>
    </source>
</evidence>
<dbReference type="GO" id="GO:0097431">
    <property type="term" value="C:mitotic spindle pole"/>
    <property type="evidence" value="ECO:0007669"/>
    <property type="project" value="TreeGrafter"/>
</dbReference>
<dbReference type="AlphaFoldDB" id="A0A7R9PWV8"/>
<name>A0A7R9PWV8_9ACAR</name>
<evidence type="ECO:0000313" key="6">
    <source>
        <dbReference type="EMBL" id="CAD7623738.1"/>
    </source>
</evidence>
<dbReference type="PANTHER" id="PTHR16056:SF16">
    <property type="entry name" value="REGULATOR OF MICROTUBULE DYNAMICS PROTEIN 1"/>
    <property type="match status" value="1"/>
</dbReference>
<dbReference type="GO" id="GO:0005876">
    <property type="term" value="C:spindle microtubule"/>
    <property type="evidence" value="ECO:0007669"/>
    <property type="project" value="TreeGrafter"/>
</dbReference>
<dbReference type="GO" id="GO:0005739">
    <property type="term" value="C:mitochondrion"/>
    <property type="evidence" value="ECO:0007669"/>
    <property type="project" value="TreeGrafter"/>
</dbReference>
<proteinExistence type="predicted"/>
<keyword evidence="4" id="KW-0802">TPR repeat</keyword>
<dbReference type="InterPro" id="IPR049039">
    <property type="entry name" value="RMD1-3_a_helical_rpt"/>
</dbReference>
<dbReference type="Proteomes" id="UP000759131">
    <property type="component" value="Unassembled WGS sequence"/>
</dbReference>
<organism evidence="6">
    <name type="scientific">Medioppia subpectinata</name>
    <dbReference type="NCBI Taxonomy" id="1979941"/>
    <lineage>
        <taxon>Eukaryota</taxon>
        <taxon>Metazoa</taxon>
        <taxon>Ecdysozoa</taxon>
        <taxon>Arthropoda</taxon>
        <taxon>Chelicerata</taxon>
        <taxon>Arachnida</taxon>
        <taxon>Acari</taxon>
        <taxon>Acariformes</taxon>
        <taxon>Sarcoptiformes</taxon>
        <taxon>Oribatida</taxon>
        <taxon>Brachypylina</taxon>
        <taxon>Oppioidea</taxon>
        <taxon>Oppiidae</taxon>
        <taxon>Medioppia</taxon>
    </lineage>
</organism>
<keyword evidence="5" id="KW-0206">Cytoskeleton</keyword>
<dbReference type="OrthoDB" id="512473at2759"/>
<dbReference type="EMBL" id="OC856433">
    <property type="protein sequence ID" value="CAD7623738.1"/>
    <property type="molecule type" value="Genomic_DNA"/>
</dbReference>
<keyword evidence="2" id="KW-0963">Cytoplasm</keyword>
<dbReference type="Pfam" id="PF21033">
    <property type="entry name" value="RMD1-3"/>
    <property type="match status" value="1"/>
</dbReference>
<evidence type="ECO:0000256" key="5">
    <source>
        <dbReference type="ARBA" id="ARBA00023212"/>
    </source>
</evidence>
<gene>
    <name evidence="6" type="ORF">OSB1V03_LOCUS4189</name>
</gene>
<accession>A0A7R9PWV8</accession>
<reference evidence="6" key="1">
    <citation type="submission" date="2020-11" db="EMBL/GenBank/DDBJ databases">
        <authorList>
            <person name="Tran Van P."/>
        </authorList>
    </citation>
    <scope>NUCLEOTIDE SEQUENCE</scope>
</reference>
<keyword evidence="7" id="KW-1185">Reference proteome</keyword>
<dbReference type="PANTHER" id="PTHR16056">
    <property type="entry name" value="REGULATOR OF MICROTUBULE DYNAMICS PROTEIN"/>
    <property type="match status" value="1"/>
</dbReference>
<evidence type="ECO:0008006" key="8">
    <source>
        <dbReference type="Google" id="ProtNLM"/>
    </source>
</evidence>
<protein>
    <recommendedName>
        <fullName evidence="8">Regulator of microtubule dynamics protein 1</fullName>
    </recommendedName>
</protein>
<dbReference type="GO" id="GO:0008017">
    <property type="term" value="F:microtubule binding"/>
    <property type="evidence" value="ECO:0007669"/>
    <property type="project" value="TreeGrafter"/>
</dbReference>
<evidence type="ECO:0000313" key="7">
    <source>
        <dbReference type="Proteomes" id="UP000759131"/>
    </source>
</evidence>
<evidence type="ECO:0000256" key="3">
    <source>
        <dbReference type="ARBA" id="ARBA00022737"/>
    </source>
</evidence>
<dbReference type="EMBL" id="CAJPIZ010001858">
    <property type="protein sequence ID" value="CAG2104168.1"/>
    <property type="molecule type" value="Genomic_DNA"/>
</dbReference>
<comment type="subcellular location">
    <subcellularLocation>
        <location evidence="1">Cytoplasm</location>
        <location evidence="1">Cytoskeleton</location>
    </subcellularLocation>
</comment>